<comment type="caution">
    <text evidence="1">The sequence shown here is derived from an EMBL/GenBank/DDBJ whole genome shotgun (WGS) entry which is preliminary data.</text>
</comment>
<dbReference type="Proteomes" id="UP000180215">
    <property type="component" value="Unassembled WGS sequence"/>
</dbReference>
<dbReference type="AlphaFoldDB" id="A0A1S1P6M4"/>
<sequence length="70" mass="8028">MVREFENPDRWDKIAQQYETTAHPFTARFAEAVLRDAFPLRRSVRLIGTALFSLQAHSGEGGPQQFDFAM</sequence>
<organism evidence="1 2">
    <name type="scientific">Methylorubrum extorquens</name>
    <name type="common">Methylobacterium dichloromethanicum</name>
    <name type="synonym">Methylobacterium extorquens</name>
    <dbReference type="NCBI Taxonomy" id="408"/>
    <lineage>
        <taxon>Bacteria</taxon>
        <taxon>Pseudomonadati</taxon>
        <taxon>Pseudomonadota</taxon>
        <taxon>Alphaproteobacteria</taxon>
        <taxon>Hyphomicrobiales</taxon>
        <taxon>Methylobacteriaceae</taxon>
        <taxon>Methylorubrum</taxon>
    </lineage>
</organism>
<protein>
    <submittedName>
        <fullName evidence="1">Uncharacterized protein</fullName>
    </submittedName>
</protein>
<evidence type="ECO:0000313" key="2">
    <source>
        <dbReference type="Proteomes" id="UP000180215"/>
    </source>
</evidence>
<accession>A0A1S1P6M4</accession>
<dbReference type="EMBL" id="MNAO01000051">
    <property type="protein sequence ID" value="OHV17260.1"/>
    <property type="molecule type" value="Genomic_DNA"/>
</dbReference>
<evidence type="ECO:0000313" key="1">
    <source>
        <dbReference type="EMBL" id="OHV17260.1"/>
    </source>
</evidence>
<reference evidence="1 2" key="1">
    <citation type="submission" date="2016-10" db="EMBL/GenBank/DDBJ databases">
        <title>Draft genome sequence of Methylobacterium extorquens CP3, a seed endophyte of Crotalaria pumila with plant growth-promoting and metal tolerance properties.</title>
        <authorList>
            <person name="Sanchez-Lopez A.S."/>
            <person name="Van Hamme J.D."/>
            <person name="Thijs S."/>
            <person name="Mcammond B.M."/>
            <person name="Stevens V."/>
            <person name="Gonzalez-Chavez M.D.C."/>
            <person name="Vangronsveld J."/>
        </authorList>
    </citation>
    <scope>NUCLEOTIDE SEQUENCE [LARGE SCALE GENOMIC DNA]</scope>
    <source>
        <strain evidence="1 2">CP3</strain>
    </source>
</reference>
<gene>
    <name evidence="1" type="ORF">BK022_06790</name>
</gene>
<proteinExistence type="predicted"/>
<name>A0A1S1P6M4_METEX</name>